<name>A0A6N2BYP4_SOLCI</name>
<protein>
    <submittedName>
        <fullName evidence="2">Uncharacterized protein</fullName>
    </submittedName>
</protein>
<evidence type="ECO:0000313" key="2">
    <source>
        <dbReference type="EMBL" id="TMW98650.1"/>
    </source>
</evidence>
<accession>A0A6N2BYP4</accession>
<dbReference type="EMBL" id="RXGB01001505">
    <property type="protein sequence ID" value="TMW98650.1"/>
    <property type="molecule type" value="Genomic_DNA"/>
</dbReference>
<reference evidence="2" key="1">
    <citation type="submission" date="2019-05" db="EMBL/GenBank/DDBJ databases">
        <title>The de novo reference genome and transcriptome assemblies of the wild tomato species Solanum chilense.</title>
        <authorList>
            <person name="Stam R."/>
            <person name="Nosenko T."/>
            <person name="Hoerger A.C."/>
            <person name="Stephan W."/>
            <person name="Seidel M.A."/>
            <person name="Kuhn J.M.M."/>
            <person name="Haberer G."/>
            <person name="Tellier A."/>
        </authorList>
    </citation>
    <scope>NUCLEOTIDE SEQUENCE</scope>
    <source>
        <tissue evidence="2">Mature leaves</tissue>
    </source>
</reference>
<sequence>MDILVTGQPALAAGQKIYINSNSIPISNQDTGTKDNPDEHKSLPTAQGGKYVDLHIPNTANLSQNLNLLLLCLFRSRMNTIEHLQYAAIGKFFYGWPDMDDMRNSNSQSM</sequence>
<evidence type="ECO:0000256" key="1">
    <source>
        <dbReference type="SAM" id="MobiDB-lite"/>
    </source>
</evidence>
<feature type="compositionally biased region" description="Basic and acidic residues" evidence="1">
    <location>
        <begin position="32"/>
        <end position="42"/>
    </location>
</feature>
<dbReference type="AlphaFoldDB" id="A0A6N2BYP4"/>
<comment type="caution">
    <text evidence="2">The sequence shown here is derived from an EMBL/GenBank/DDBJ whole genome shotgun (WGS) entry which is preliminary data.</text>
</comment>
<gene>
    <name evidence="2" type="ORF">EJD97_003692</name>
</gene>
<organism evidence="2">
    <name type="scientific">Solanum chilense</name>
    <name type="common">Tomato</name>
    <name type="synonym">Lycopersicon chilense</name>
    <dbReference type="NCBI Taxonomy" id="4083"/>
    <lineage>
        <taxon>Eukaryota</taxon>
        <taxon>Viridiplantae</taxon>
        <taxon>Streptophyta</taxon>
        <taxon>Embryophyta</taxon>
        <taxon>Tracheophyta</taxon>
        <taxon>Spermatophyta</taxon>
        <taxon>Magnoliopsida</taxon>
        <taxon>eudicotyledons</taxon>
        <taxon>Gunneridae</taxon>
        <taxon>Pentapetalae</taxon>
        <taxon>asterids</taxon>
        <taxon>lamiids</taxon>
        <taxon>Solanales</taxon>
        <taxon>Solanaceae</taxon>
        <taxon>Solanoideae</taxon>
        <taxon>Solaneae</taxon>
        <taxon>Solanum</taxon>
        <taxon>Solanum subgen. Lycopersicon</taxon>
    </lineage>
</organism>
<proteinExistence type="predicted"/>
<feature type="region of interest" description="Disordered" evidence="1">
    <location>
        <begin position="23"/>
        <end position="46"/>
    </location>
</feature>